<dbReference type="Pfam" id="PF13246">
    <property type="entry name" value="Cation_ATPase"/>
    <property type="match status" value="1"/>
</dbReference>
<feature type="transmembrane region" description="Helical" evidence="13">
    <location>
        <begin position="710"/>
        <end position="734"/>
    </location>
</feature>
<dbReference type="PANTHER" id="PTHR43294">
    <property type="entry name" value="SODIUM/POTASSIUM-TRANSPORTING ATPASE SUBUNIT ALPHA"/>
    <property type="match status" value="1"/>
</dbReference>
<dbReference type="PRINTS" id="PR00120">
    <property type="entry name" value="HATPASE"/>
</dbReference>
<dbReference type="InterPro" id="IPR006068">
    <property type="entry name" value="ATPase_P-typ_cation-transptr_C"/>
</dbReference>
<dbReference type="GO" id="GO:0016887">
    <property type="term" value="F:ATP hydrolysis activity"/>
    <property type="evidence" value="ECO:0007669"/>
    <property type="project" value="InterPro"/>
</dbReference>
<evidence type="ECO:0000256" key="11">
    <source>
        <dbReference type="ARBA" id="ARBA00023136"/>
    </source>
</evidence>
<dbReference type="Gene3D" id="1.20.1110.10">
    <property type="entry name" value="Calcium-transporting ATPase, transmembrane domain"/>
    <property type="match status" value="1"/>
</dbReference>
<dbReference type="Gene3D" id="3.40.1110.10">
    <property type="entry name" value="Calcium-transporting ATPase, cytoplasmic domain N"/>
    <property type="match status" value="1"/>
</dbReference>
<evidence type="ECO:0000256" key="8">
    <source>
        <dbReference type="ARBA" id="ARBA00022842"/>
    </source>
</evidence>
<keyword evidence="8" id="KW-0460">Magnesium</keyword>
<dbReference type="SUPFAM" id="SSF81653">
    <property type="entry name" value="Calcium ATPase, transduction domain A"/>
    <property type="match status" value="1"/>
</dbReference>
<keyword evidence="10 13" id="KW-1133">Transmembrane helix</keyword>
<dbReference type="InterPro" id="IPR023214">
    <property type="entry name" value="HAD_sf"/>
</dbReference>
<feature type="transmembrane region" description="Helical" evidence="13">
    <location>
        <begin position="292"/>
        <end position="312"/>
    </location>
</feature>
<dbReference type="InterPro" id="IPR023299">
    <property type="entry name" value="ATPase_P-typ_cyto_dom_N"/>
</dbReference>
<dbReference type="GO" id="GO:0006883">
    <property type="term" value="P:intracellular sodium ion homeostasis"/>
    <property type="evidence" value="ECO:0007669"/>
    <property type="project" value="TreeGrafter"/>
</dbReference>
<keyword evidence="7" id="KW-0067">ATP-binding</keyword>
<dbReference type="Pfam" id="PF00689">
    <property type="entry name" value="Cation_ATPase_C"/>
    <property type="match status" value="1"/>
</dbReference>
<keyword evidence="4" id="KW-0597">Phosphoprotein</keyword>
<dbReference type="InterPro" id="IPR023298">
    <property type="entry name" value="ATPase_P-typ_TM_dom_sf"/>
</dbReference>
<dbReference type="InterPro" id="IPR001757">
    <property type="entry name" value="P_typ_ATPase"/>
</dbReference>
<feature type="domain" description="Cation-transporting P-type ATPase N-terminal" evidence="14">
    <location>
        <begin position="20"/>
        <end position="94"/>
    </location>
</feature>
<dbReference type="SFLD" id="SFLDF00027">
    <property type="entry name" value="p-type_atpase"/>
    <property type="match status" value="1"/>
</dbReference>
<organism evidence="15">
    <name type="scientific">Uncultured Desulfatiglans sp</name>
    <dbReference type="NCBI Taxonomy" id="1748965"/>
    <lineage>
        <taxon>Bacteria</taxon>
        <taxon>Pseudomonadati</taxon>
        <taxon>Thermodesulfobacteriota</taxon>
        <taxon>Desulfobacteria</taxon>
        <taxon>Desulfatiglandales</taxon>
        <taxon>Desulfatiglandaceae</taxon>
        <taxon>Desulfatiglans</taxon>
        <taxon>environmental samples</taxon>
    </lineage>
</organism>
<dbReference type="InterPro" id="IPR050510">
    <property type="entry name" value="Cation_transp_ATPase_P-type"/>
</dbReference>
<dbReference type="GO" id="GO:1990573">
    <property type="term" value="P:potassium ion import across plasma membrane"/>
    <property type="evidence" value="ECO:0007669"/>
    <property type="project" value="TreeGrafter"/>
</dbReference>
<evidence type="ECO:0000256" key="10">
    <source>
        <dbReference type="ARBA" id="ARBA00022989"/>
    </source>
</evidence>
<dbReference type="PANTHER" id="PTHR43294:SF21">
    <property type="entry name" value="CATION TRANSPORTING ATPASE"/>
    <property type="match status" value="1"/>
</dbReference>
<dbReference type="Pfam" id="PF08282">
    <property type="entry name" value="Hydrolase_3"/>
    <property type="match status" value="1"/>
</dbReference>
<dbReference type="SFLD" id="SFLDS00003">
    <property type="entry name" value="Haloacid_Dehalogenase"/>
    <property type="match status" value="1"/>
</dbReference>
<evidence type="ECO:0000256" key="4">
    <source>
        <dbReference type="ARBA" id="ARBA00022553"/>
    </source>
</evidence>
<dbReference type="InterPro" id="IPR036412">
    <property type="entry name" value="HAD-like_sf"/>
</dbReference>
<comment type="similarity">
    <text evidence="2">Belongs to the cation transport ATPase (P-type) (TC 3.A.3) family. Type IIA subfamily.</text>
</comment>
<dbReference type="NCBIfam" id="TIGR01494">
    <property type="entry name" value="ATPase_P-type"/>
    <property type="match status" value="2"/>
</dbReference>
<sequence>MNRRLPREAMKNHKDHGEAPYHARSIEQIQKDLKVDLDQGLSPRQVRERQGRYGPNTLQETQRRSVWKILAQQFKSMVIIVLLIADAVAFAFQHWAEGIAIAAVLLVNAGIGFFTEWKAVRSMEALQKMSGDRIRVRRGGQETEIDTAELVPGDVVVLESGDLAPADVRLFESNNLRVNESALTGESVPVYKLTGPVEPDAVLAERTCMLYRGTTVMEGSGQGVVVGTGMRTELGRISEMAESAEKAATPLQKRLDQLGRRLAWITISIAVLIAAVGLLVGRDPQKMIETAIALGVAAIPEGLPIVATIALARGMHLMARRNALINKLPAVETLGATRVIFTDKTGTLTENRMVLRQVSTPAGDFILDEESKQIHALESRDGASGEDHPLLQRLIEIGVLCSNASMRDEDQDLEPEEEQGDPTETALLRAGLFLRMERGALLARKPEVREVPFDSEQMMMATFHEVENGFEVAVKGAPGRVLEVCTHVARAEGGPDAELDQEARDRWLAKSEKMASKGFRLLAAADKIVESAEARPYENLRFVGLFGLLDPARGDVRGAIEECQAAGIRVVMVTGDQPATAAAIARQTGVVDSEEPSVIHGRDLKDPDEMTEEDRRRILDTRVFARVSPEQKLHLIKLMQEEGLTVAMTGDGVNDAPALKKADIGVAMGRRGTDAARQAADMVLLDDAFGSIVSAVRYGRIIFANIRKSVMFMICTNVAEVLAVVAAAVIGGFYDFPIPLLPLQILYLNVVTDVFPALALGMGQGEPDIMQNKPRPRSEPVLTGDYWGAIGGWAVLISACVLGGLAAALYLLGLDPHQAVTVSFLTLAFGKLWFVYNLRNPGSRMFSNDVVRNPYVAGSILLCIGLLLAAVYVPVLSGLLQTRDPGVQGWLLLLGMSLIPFVWGQTMRVVQAKRSKS</sequence>
<proteinExistence type="inferred from homology"/>
<evidence type="ECO:0000256" key="13">
    <source>
        <dbReference type="SAM" id="Phobius"/>
    </source>
</evidence>
<protein>
    <submittedName>
        <fullName evidence="15">Putative ATPase, P-type, HAD superfamily, subfamily IC</fullName>
    </submittedName>
</protein>
<evidence type="ECO:0000256" key="9">
    <source>
        <dbReference type="ARBA" id="ARBA00022967"/>
    </source>
</evidence>
<evidence type="ECO:0000256" key="6">
    <source>
        <dbReference type="ARBA" id="ARBA00022741"/>
    </source>
</evidence>
<comment type="subcellular location">
    <subcellularLocation>
        <location evidence="1">Cell membrane</location>
        <topology evidence="1">Multi-pass membrane protein</topology>
    </subcellularLocation>
</comment>
<dbReference type="GO" id="GO:0005886">
    <property type="term" value="C:plasma membrane"/>
    <property type="evidence" value="ECO:0007669"/>
    <property type="project" value="UniProtKB-SubCell"/>
</dbReference>
<evidence type="ECO:0000313" key="15">
    <source>
        <dbReference type="EMBL" id="VBB44544.1"/>
    </source>
</evidence>
<dbReference type="InterPro" id="IPR044492">
    <property type="entry name" value="P_typ_ATPase_HD_dom"/>
</dbReference>
<keyword evidence="9" id="KW-1278">Translocase</keyword>
<feature type="transmembrane region" description="Helical" evidence="13">
    <location>
        <begin position="746"/>
        <end position="765"/>
    </location>
</feature>
<dbReference type="SMART" id="SM00831">
    <property type="entry name" value="Cation_ATPase_N"/>
    <property type="match status" value="1"/>
</dbReference>
<feature type="transmembrane region" description="Helical" evidence="13">
    <location>
        <begin position="262"/>
        <end position="280"/>
    </location>
</feature>
<keyword evidence="5 13" id="KW-0812">Transmembrane</keyword>
<dbReference type="SUPFAM" id="SSF56784">
    <property type="entry name" value="HAD-like"/>
    <property type="match status" value="1"/>
</dbReference>
<dbReference type="Gene3D" id="2.70.150.10">
    <property type="entry name" value="Calcium-transporting ATPase, cytoplasmic transduction domain A"/>
    <property type="match status" value="1"/>
</dbReference>
<dbReference type="InterPro" id="IPR004014">
    <property type="entry name" value="ATPase_P-typ_cation-transptr_N"/>
</dbReference>
<dbReference type="InterPro" id="IPR018303">
    <property type="entry name" value="ATPase_P-typ_P_site"/>
</dbReference>
<feature type="transmembrane region" description="Helical" evidence="13">
    <location>
        <begin position="887"/>
        <end position="904"/>
    </location>
</feature>
<evidence type="ECO:0000256" key="12">
    <source>
        <dbReference type="SAM" id="MobiDB-lite"/>
    </source>
</evidence>
<dbReference type="EMBL" id="UPXX01000027">
    <property type="protein sequence ID" value="VBB44544.1"/>
    <property type="molecule type" value="Genomic_DNA"/>
</dbReference>
<evidence type="ECO:0000256" key="7">
    <source>
        <dbReference type="ARBA" id="ARBA00022840"/>
    </source>
</evidence>
<dbReference type="GO" id="GO:0005391">
    <property type="term" value="F:P-type sodium:potassium-exchanging transporter activity"/>
    <property type="evidence" value="ECO:0007669"/>
    <property type="project" value="TreeGrafter"/>
</dbReference>
<dbReference type="GO" id="GO:0036376">
    <property type="term" value="P:sodium ion export across plasma membrane"/>
    <property type="evidence" value="ECO:0007669"/>
    <property type="project" value="TreeGrafter"/>
</dbReference>
<reference evidence="15" key="1">
    <citation type="submission" date="2018-07" db="EMBL/GenBank/DDBJ databases">
        <authorList>
            <consortium name="Genoscope - CEA"/>
            <person name="William W."/>
        </authorList>
    </citation>
    <scope>NUCLEOTIDE SEQUENCE</scope>
    <source>
        <strain evidence="15">IK1</strain>
    </source>
</reference>
<gene>
    <name evidence="15" type="ORF">TRIP_B330648</name>
</gene>
<accession>A0A653A981</accession>
<feature type="transmembrane region" description="Helical" evidence="13">
    <location>
        <begin position="74"/>
        <end position="92"/>
    </location>
</feature>
<evidence type="ECO:0000256" key="2">
    <source>
        <dbReference type="ARBA" id="ARBA00005675"/>
    </source>
</evidence>
<dbReference type="SUPFAM" id="SSF81660">
    <property type="entry name" value="Metal cation-transporting ATPase, ATP-binding domain N"/>
    <property type="match status" value="1"/>
</dbReference>
<dbReference type="Pfam" id="PF00690">
    <property type="entry name" value="Cation_ATPase_N"/>
    <property type="match status" value="1"/>
</dbReference>
<keyword evidence="11 13" id="KW-0472">Membrane</keyword>
<dbReference type="PRINTS" id="PR00119">
    <property type="entry name" value="CATATPASE"/>
</dbReference>
<evidence type="ECO:0000259" key="14">
    <source>
        <dbReference type="SMART" id="SM00831"/>
    </source>
</evidence>
<dbReference type="Gene3D" id="3.40.50.1000">
    <property type="entry name" value="HAD superfamily/HAD-like"/>
    <property type="match status" value="1"/>
</dbReference>
<dbReference type="AlphaFoldDB" id="A0A653A981"/>
<dbReference type="GO" id="GO:0030007">
    <property type="term" value="P:intracellular potassium ion homeostasis"/>
    <property type="evidence" value="ECO:0007669"/>
    <property type="project" value="TreeGrafter"/>
</dbReference>
<keyword evidence="3" id="KW-1003">Cell membrane</keyword>
<dbReference type="PROSITE" id="PS00154">
    <property type="entry name" value="ATPASE_E1_E2"/>
    <property type="match status" value="1"/>
</dbReference>
<feature type="region of interest" description="Disordered" evidence="12">
    <location>
        <begin position="1"/>
        <end position="22"/>
    </location>
</feature>
<name>A0A653A981_UNCDX</name>
<dbReference type="SFLD" id="SFLDG00002">
    <property type="entry name" value="C1.7:_P-type_atpase_like"/>
    <property type="match status" value="1"/>
</dbReference>
<keyword evidence="6" id="KW-0547">Nucleotide-binding</keyword>
<dbReference type="FunFam" id="3.40.50.1000:FF:000083">
    <property type="entry name" value="Sodium/potassium-transporting ATPase subunit alpha"/>
    <property type="match status" value="1"/>
</dbReference>
<dbReference type="FunFam" id="2.70.150.10:FF:000160">
    <property type="entry name" value="Sarcoplasmic/endoplasmic reticulum calcium ATPase 1"/>
    <property type="match status" value="1"/>
</dbReference>
<feature type="transmembrane region" description="Helical" evidence="13">
    <location>
        <begin position="98"/>
        <end position="120"/>
    </location>
</feature>
<dbReference type="InterPro" id="IPR008250">
    <property type="entry name" value="ATPase_P-typ_transduc_dom_A_sf"/>
</dbReference>
<dbReference type="Pfam" id="PF00122">
    <property type="entry name" value="E1-E2_ATPase"/>
    <property type="match status" value="1"/>
</dbReference>
<feature type="transmembrane region" description="Helical" evidence="13">
    <location>
        <begin position="786"/>
        <end position="812"/>
    </location>
</feature>
<feature type="transmembrane region" description="Helical" evidence="13">
    <location>
        <begin position="818"/>
        <end position="836"/>
    </location>
</feature>
<dbReference type="SUPFAM" id="SSF81665">
    <property type="entry name" value="Calcium ATPase, transmembrane domain M"/>
    <property type="match status" value="1"/>
</dbReference>
<dbReference type="GO" id="GO:0005524">
    <property type="term" value="F:ATP binding"/>
    <property type="evidence" value="ECO:0007669"/>
    <property type="project" value="UniProtKB-KW"/>
</dbReference>
<evidence type="ECO:0000256" key="5">
    <source>
        <dbReference type="ARBA" id="ARBA00022692"/>
    </source>
</evidence>
<evidence type="ECO:0000256" key="1">
    <source>
        <dbReference type="ARBA" id="ARBA00004651"/>
    </source>
</evidence>
<feature type="transmembrane region" description="Helical" evidence="13">
    <location>
        <begin position="856"/>
        <end position="875"/>
    </location>
</feature>
<dbReference type="GO" id="GO:1902600">
    <property type="term" value="P:proton transmembrane transport"/>
    <property type="evidence" value="ECO:0007669"/>
    <property type="project" value="TreeGrafter"/>
</dbReference>
<evidence type="ECO:0000256" key="3">
    <source>
        <dbReference type="ARBA" id="ARBA00022475"/>
    </source>
</evidence>
<dbReference type="InterPro" id="IPR059000">
    <property type="entry name" value="ATPase_P-type_domA"/>
</dbReference>